<organism evidence="2 3">
    <name type="scientific">Caenorhabditis japonica</name>
    <dbReference type="NCBI Taxonomy" id="281687"/>
    <lineage>
        <taxon>Eukaryota</taxon>
        <taxon>Metazoa</taxon>
        <taxon>Ecdysozoa</taxon>
        <taxon>Nematoda</taxon>
        <taxon>Chromadorea</taxon>
        <taxon>Rhabditida</taxon>
        <taxon>Rhabditina</taxon>
        <taxon>Rhabditomorpha</taxon>
        <taxon>Rhabditoidea</taxon>
        <taxon>Rhabditidae</taxon>
        <taxon>Peloderinae</taxon>
        <taxon>Caenorhabditis</taxon>
    </lineage>
</organism>
<reference evidence="2" key="2">
    <citation type="submission" date="2022-06" db="UniProtKB">
        <authorList>
            <consortium name="EnsemblMetazoa"/>
        </authorList>
    </citation>
    <scope>IDENTIFICATION</scope>
    <source>
        <strain evidence="2">DF5081</strain>
    </source>
</reference>
<dbReference type="SUPFAM" id="SSF101576">
    <property type="entry name" value="Supernatant protein factor (SPF), C-terminal domain"/>
    <property type="match status" value="1"/>
</dbReference>
<dbReference type="SMART" id="SM00516">
    <property type="entry name" value="SEC14"/>
    <property type="match status" value="1"/>
</dbReference>
<protein>
    <submittedName>
        <fullName evidence="2">CRAL-TRIO domain-containing protein</fullName>
    </submittedName>
</protein>
<dbReference type="InterPro" id="IPR036598">
    <property type="entry name" value="GOLD_dom_sf"/>
</dbReference>
<proteinExistence type="predicted"/>
<accession>A0A8R1E3M8</accession>
<dbReference type="InterPro" id="IPR036865">
    <property type="entry name" value="CRAL-TRIO_dom_sf"/>
</dbReference>
<dbReference type="AlphaFoldDB" id="A0A8R1E3M8"/>
<sequence length="420" mass="48737">MPARNPFGQPLSDDAKRMVNEVRSNICQPIHSNFNTEFNVYRFIMAAERSHKKKDDIIKHATSALNNHLRYRKALNLDTENIPSFDENPIFQKKLMPRGEILSKTDSKNRLLWYIEYATITVESIAHSIRGSEACKYQFLQFEYMLRKVMEQEERTGRLSSLRHVVDMNGYEINPFTMLFVSSGTLAYYSQLFHFENYPELVTPVDMVNIAKWIHVPYRLAKTMMPSGFSEKFRLHDKHFKSTLLEEIQIDDIPTSLGGKDASIKFTDAVKVDPSQYWSVENPDIVASLEGFHVGTRKHKNIVFDVTNAADLKWYFSTDGDIYFGIFYEGNITNNNTESGVNLDNMEMVYPWLKIAARLVHEQDELSLNRPGRYHIIFCNNHSWLSRRAVQFYAQIFDHSDKSCRRLHSDGTSTAAEKLL</sequence>
<dbReference type="PANTHER" id="PTHR47159">
    <property type="entry name" value="PROTEIN CBG07705-RELATED"/>
    <property type="match status" value="1"/>
</dbReference>
<dbReference type="SUPFAM" id="SSF52087">
    <property type="entry name" value="CRAL/TRIO domain"/>
    <property type="match status" value="1"/>
</dbReference>
<keyword evidence="3" id="KW-1185">Reference proteome</keyword>
<evidence type="ECO:0000313" key="3">
    <source>
        <dbReference type="Proteomes" id="UP000005237"/>
    </source>
</evidence>
<dbReference type="Gene3D" id="2.60.120.680">
    <property type="entry name" value="GOLD domain"/>
    <property type="match status" value="1"/>
</dbReference>
<dbReference type="Gene3D" id="3.40.525.10">
    <property type="entry name" value="CRAL-TRIO lipid binding domain"/>
    <property type="match status" value="1"/>
</dbReference>
<dbReference type="EnsemblMetazoa" id="CJA18086.1">
    <property type="protein sequence ID" value="CJA18086.1"/>
    <property type="gene ID" value="WBGene00137290"/>
</dbReference>
<dbReference type="PANTHER" id="PTHR47159:SF6">
    <property type="entry name" value="CRAL-TRIO DOMAIN-CONTAINING PROTEIN"/>
    <property type="match status" value="1"/>
</dbReference>
<dbReference type="InterPro" id="IPR058960">
    <property type="entry name" value="Ctg-1-like_C"/>
</dbReference>
<dbReference type="Proteomes" id="UP000005237">
    <property type="component" value="Unassembled WGS sequence"/>
</dbReference>
<dbReference type="OMA" id="EMVYPWL"/>
<dbReference type="Pfam" id="PF00650">
    <property type="entry name" value="CRAL_TRIO"/>
    <property type="match status" value="1"/>
</dbReference>
<dbReference type="InterPro" id="IPR053302">
    <property type="entry name" value="CRAL-TRIO_domain"/>
</dbReference>
<feature type="domain" description="CRAL-TRIO" evidence="1">
    <location>
        <begin position="99"/>
        <end position="265"/>
    </location>
</feature>
<dbReference type="InterPro" id="IPR001251">
    <property type="entry name" value="CRAL-TRIO_dom"/>
</dbReference>
<evidence type="ECO:0000259" key="1">
    <source>
        <dbReference type="PROSITE" id="PS50191"/>
    </source>
</evidence>
<dbReference type="Pfam" id="PF25883">
    <property type="entry name" value="F28H7_8_C"/>
    <property type="match status" value="1"/>
</dbReference>
<reference evidence="3" key="1">
    <citation type="submission" date="2010-08" db="EMBL/GenBank/DDBJ databases">
        <authorList>
            <consortium name="Caenorhabditis japonica Sequencing Consortium"/>
            <person name="Wilson R.K."/>
        </authorList>
    </citation>
    <scope>NUCLEOTIDE SEQUENCE [LARGE SCALE GENOMIC DNA]</scope>
    <source>
        <strain evidence="3">DF5081</strain>
    </source>
</reference>
<evidence type="ECO:0000313" key="2">
    <source>
        <dbReference type="EnsemblMetazoa" id="CJA18086.1"/>
    </source>
</evidence>
<name>A0A8R1E3M8_CAEJA</name>
<dbReference type="PROSITE" id="PS50191">
    <property type="entry name" value="CRAL_TRIO"/>
    <property type="match status" value="1"/>
</dbReference>
<dbReference type="CDD" id="cd00170">
    <property type="entry name" value="SEC14"/>
    <property type="match status" value="1"/>
</dbReference>